<dbReference type="RefSeq" id="WP_146450630.1">
    <property type="nucleotide sequence ID" value="NZ_SJPS01000003.1"/>
</dbReference>
<dbReference type="EMBL" id="SJPS01000003">
    <property type="protein sequence ID" value="TWU27417.1"/>
    <property type="molecule type" value="Genomic_DNA"/>
</dbReference>
<feature type="chain" id="PRO_5023007206" description="PEP-CTERM protein-sorting domain-containing protein" evidence="1">
    <location>
        <begin position="25"/>
        <end position="265"/>
    </location>
</feature>
<evidence type="ECO:0000313" key="3">
    <source>
        <dbReference type="Proteomes" id="UP000318437"/>
    </source>
</evidence>
<dbReference type="PROSITE" id="PS51257">
    <property type="entry name" value="PROKAR_LIPOPROTEIN"/>
    <property type="match status" value="1"/>
</dbReference>
<protein>
    <recommendedName>
        <fullName evidence="4">PEP-CTERM protein-sorting domain-containing protein</fullName>
    </recommendedName>
</protein>
<gene>
    <name evidence="2" type="ORF">Pla144_21900</name>
</gene>
<keyword evidence="3" id="KW-1185">Reference proteome</keyword>
<organism evidence="2 3">
    <name type="scientific">Bythopirellula polymerisocia</name>
    <dbReference type="NCBI Taxonomy" id="2528003"/>
    <lineage>
        <taxon>Bacteria</taxon>
        <taxon>Pseudomonadati</taxon>
        <taxon>Planctomycetota</taxon>
        <taxon>Planctomycetia</taxon>
        <taxon>Pirellulales</taxon>
        <taxon>Lacipirellulaceae</taxon>
        <taxon>Bythopirellula</taxon>
    </lineage>
</organism>
<evidence type="ECO:0000256" key="1">
    <source>
        <dbReference type="SAM" id="SignalP"/>
    </source>
</evidence>
<dbReference type="OrthoDB" id="274979at2"/>
<reference evidence="2 3" key="1">
    <citation type="submission" date="2019-02" db="EMBL/GenBank/DDBJ databases">
        <title>Deep-cultivation of Planctomycetes and their phenomic and genomic characterization uncovers novel biology.</title>
        <authorList>
            <person name="Wiegand S."/>
            <person name="Jogler M."/>
            <person name="Boedeker C."/>
            <person name="Pinto D."/>
            <person name="Vollmers J."/>
            <person name="Rivas-Marin E."/>
            <person name="Kohn T."/>
            <person name="Peeters S.H."/>
            <person name="Heuer A."/>
            <person name="Rast P."/>
            <person name="Oberbeckmann S."/>
            <person name="Bunk B."/>
            <person name="Jeske O."/>
            <person name="Meyerdierks A."/>
            <person name="Storesund J.E."/>
            <person name="Kallscheuer N."/>
            <person name="Luecker S."/>
            <person name="Lage O.M."/>
            <person name="Pohl T."/>
            <person name="Merkel B.J."/>
            <person name="Hornburger P."/>
            <person name="Mueller R.-W."/>
            <person name="Bruemmer F."/>
            <person name="Labrenz M."/>
            <person name="Spormann A.M."/>
            <person name="Op Den Camp H."/>
            <person name="Overmann J."/>
            <person name="Amann R."/>
            <person name="Jetten M.S.M."/>
            <person name="Mascher T."/>
            <person name="Medema M.H."/>
            <person name="Devos D.P."/>
            <person name="Kaster A.-K."/>
            <person name="Ovreas L."/>
            <person name="Rohde M."/>
            <person name="Galperin M.Y."/>
            <person name="Jogler C."/>
        </authorList>
    </citation>
    <scope>NUCLEOTIDE SEQUENCE [LARGE SCALE GENOMIC DNA]</scope>
    <source>
        <strain evidence="2 3">Pla144</strain>
    </source>
</reference>
<feature type="signal peptide" evidence="1">
    <location>
        <begin position="1"/>
        <end position="24"/>
    </location>
</feature>
<evidence type="ECO:0008006" key="4">
    <source>
        <dbReference type="Google" id="ProtNLM"/>
    </source>
</evidence>
<accession>A0A5C6CV76</accession>
<dbReference type="AlphaFoldDB" id="A0A5C6CV76"/>
<keyword evidence="1" id="KW-0732">Signal</keyword>
<dbReference type="Proteomes" id="UP000318437">
    <property type="component" value="Unassembled WGS sequence"/>
</dbReference>
<proteinExistence type="predicted"/>
<comment type="caution">
    <text evidence="2">The sequence shown here is derived from an EMBL/GenBank/DDBJ whole genome shotgun (WGS) entry which is preliminary data.</text>
</comment>
<sequence precursor="true">MKFSHFLTSLLVLFGVSCESRLFAATFLFGSDGVRNTLVGLSDASVTVDGVTMSLTAGPSGALLDDTDSQGLGIDARSLPGALDSTSGDRTKLNILEGTNNSTSSGESLSFSFNKAGVLQDLLFDGVKDETLEYFLLTFPNGTTVTIFDSQTEYRLDLQGFHLTDLSVPSPIECQLEDDDLTGINYTFQAGEIFSITYGEGNFGDVPGYRTNPNVPLQFPNSLGNGARLQGMVVATVPEPAASAIIVLLACIGVGARPNYRNSRP</sequence>
<evidence type="ECO:0000313" key="2">
    <source>
        <dbReference type="EMBL" id="TWU27417.1"/>
    </source>
</evidence>
<name>A0A5C6CV76_9BACT</name>